<organism evidence="1 2">
    <name type="scientific">Corchorus olitorius</name>
    <dbReference type="NCBI Taxonomy" id="93759"/>
    <lineage>
        <taxon>Eukaryota</taxon>
        <taxon>Viridiplantae</taxon>
        <taxon>Streptophyta</taxon>
        <taxon>Embryophyta</taxon>
        <taxon>Tracheophyta</taxon>
        <taxon>Spermatophyta</taxon>
        <taxon>Magnoliopsida</taxon>
        <taxon>eudicotyledons</taxon>
        <taxon>Gunneridae</taxon>
        <taxon>Pentapetalae</taxon>
        <taxon>rosids</taxon>
        <taxon>malvids</taxon>
        <taxon>Malvales</taxon>
        <taxon>Malvaceae</taxon>
        <taxon>Grewioideae</taxon>
        <taxon>Apeibeae</taxon>
        <taxon>Corchorus</taxon>
    </lineage>
</organism>
<dbReference type="Proteomes" id="UP000187203">
    <property type="component" value="Unassembled WGS sequence"/>
</dbReference>
<sequence>MQILPRPKLIHQHRSQDFTVGWPSILGALFPPSNAEVAIQTIFGPIKVQQVSSGMSDFRIMVWDANVLKFLMNLITALTMECL</sequence>
<keyword evidence="2" id="KW-1185">Reference proteome</keyword>
<evidence type="ECO:0000313" key="1">
    <source>
        <dbReference type="EMBL" id="OMO86318.1"/>
    </source>
</evidence>
<proteinExistence type="predicted"/>
<accession>A0A1R3IUQ6</accession>
<protein>
    <submittedName>
        <fullName evidence="1">Uncharacterized protein</fullName>
    </submittedName>
</protein>
<evidence type="ECO:0000313" key="2">
    <source>
        <dbReference type="Proteomes" id="UP000187203"/>
    </source>
</evidence>
<dbReference type="EMBL" id="AWUE01017594">
    <property type="protein sequence ID" value="OMO86318.1"/>
    <property type="molecule type" value="Genomic_DNA"/>
</dbReference>
<reference evidence="2" key="1">
    <citation type="submission" date="2013-09" db="EMBL/GenBank/DDBJ databases">
        <title>Corchorus olitorius genome sequencing.</title>
        <authorList>
            <person name="Alam M."/>
            <person name="Haque M.S."/>
            <person name="Islam M.S."/>
            <person name="Emdad E.M."/>
            <person name="Islam M.M."/>
            <person name="Ahmed B."/>
            <person name="Halim A."/>
            <person name="Hossen Q.M.M."/>
            <person name="Hossain M.Z."/>
            <person name="Ahmed R."/>
            <person name="Khan M.M."/>
            <person name="Islam R."/>
            <person name="Rashid M.M."/>
            <person name="Khan S.A."/>
            <person name="Rahman M.S."/>
            <person name="Alam M."/>
            <person name="Yahiya A.S."/>
            <person name="Khan M.S."/>
            <person name="Azam M.S."/>
            <person name="Haque T."/>
            <person name="Lashkar M.Z.H."/>
            <person name="Akhand A.I."/>
            <person name="Morshed G."/>
            <person name="Roy S."/>
            <person name="Uddin K.S."/>
            <person name="Rabeya T."/>
            <person name="Hossain A.S."/>
            <person name="Chowdhury A."/>
            <person name="Snigdha A.R."/>
            <person name="Mortoza M.S."/>
            <person name="Matin S.A."/>
            <person name="Hoque S.M.E."/>
            <person name="Islam M.K."/>
            <person name="Roy D.K."/>
            <person name="Haider R."/>
            <person name="Moosa M.M."/>
            <person name="Elias S.M."/>
            <person name="Hasan A.M."/>
            <person name="Jahan S."/>
            <person name="Shafiuddin M."/>
            <person name="Mahmood N."/>
            <person name="Shommy N.S."/>
        </authorList>
    </citation>
    <scope>NUCLEOTIDE SEQUENCE [LARGE SCALE GENOMIC DNA]</scope>
    <source>
        <strain evidence="2">cv. O-4</strain>
    </source>
</reference>
<dbReference type="AlphaFoldDB" id="A0A1R3IUQ6"/>
<name>A0A1R3IUQ6_9ROSI</name>
<gene>
    <name evidence="1" type="ORF">COLO4_21245</name>
</gene>
<comment type="caution">
    <text evidence="1">The sequence shown here is derived from an EMBL/GenBank/DDBJ whole genome shotgun (WGS) entry which is preliminary data.</text>
</comment>